<gene>
    <name evidence="12" type="ORF">B0A50_04247</name>
</gene>
<evidence type="ECO:0000256" key="10">
    <source>
        <dbReference type="RuleBase" id="RU364060"/>
    </source>
</evidence>
<feature type="compositionally biased region" description="Basic and acidic residues" evidence="11">
    <location>
        <begin position="216"/>
        <end position="234"/>
    </location>
</feature>
<evidence type="ECO:0000256" key="6">
    <source>
        <dbReference type="ARBA" id="ARBA00023159"/>
    </source>
</evidence>
<evidence type="ECO:0000313" key="12">
    <source>
        <dbReference type="EMBL" id="TKA26801.1"/>
    </source>
</evidence>
<dbReference type="GO" id="GO:0006357">
    <property type="term" value="P:regulation of transcription by RNA polymerase II"/>
    <property type="evidence" value="ECO:0007669"/>
    <property type="project" value="InterPro"/>
</dbReference>
<keyword evidence="7 10" id="KW-0804">Transcription</keyword>
<feature type="compositionally biased region" description="Low complexity" evidence="11">
    <location>
        <begin position="1"/>
        <end position="10"/>
    </location>
</feature>
<dbReference type="InterPro" id="IPR037212">
    <property type="entry name" value="Med7/Med21-like"/>
</dbReference>
<comment type="function">
    <text evidence="9">Component of the Mediator complex, a coactivator involved in the regulated transcription of nearly all RNA polymerase II-dependent genes. Mediator functions as a bridge to convey information from gene-specific regulatory proteins to the basal RNA polymerase II transcription machinery. Mediator is recruited to promoters by direct interactions with regulatory proteins and serves as a scaffold for the assembly of a functional preinitiation complex with RNA polymerase II and the general transcription factors.</text>
</comment>
<feature type="region of interest" description="Disordered" evidence="11">
    <location>
        <begin position="214"/>
        <end position="234"/>
    </location>
</feature>
<dbReference type="InterPro" id="IPR009244">
    <property type="entry name" value="Mediatior_Med7"/>
</dbReference>
<sequence length="249" mass="27854">MADQASARPAAPFPQPPPFYKHFTAQNQTELRRRQKQAEASATTTEDSRAPSTLDLVSLPPELRYLLPPALPAATTTSTPTLHTFSQPLNPSHPTNATLADLDIQRLYPSNPSNPHPHLIALARSLLTTFLHLFGAQSQNAEVWEPDVKHLQALVANMHELINLYRPKQARETVILALEERAEGLRGEIKGIREGRVKAEELLRGLWEAGEEEVKEEARGHEAVQREEGGRKVRQREAWRVLEDELGSS</sequence>
<keyword evidence="8 10" id="KW-0539">Nucleus</keyword>
<dbReference type="GO" id="GO:0003712">
    <property type="term" value="F:transcription coregulator activity"/>
    <property type="evidence" value="ECO:0007669"/>
    <property type="project" value="InterPro"/>
</dbReference>
<name>A0A4U0TWK4_9PEZI</name>
<evidence type="ECO:0000256" key="9">
    <source>
        <dbReference type="ARBA" id="ARBA00025687"/>
    </source>
</evidence>
<evidence type="ECO:0000256" key="3">
    <source>
        <dbReference type="ARBA" id="ARBA00011837"/>
    </source>
</evidence>
<keyword evidence="6 10" id="KW-0010">Activator</keyword>
<keyword evidence="5 10" id="KW-0805">Transcription regulation</keyword>
<dbReference type="Proteomes" id="UP000308549">
    <property type="component" value="Unassembled WGS sequence"/>
</dbReference>
<dbReference type="PANTHER" id="PTHR21428">
    <property type="entry name" value="MEDIATOR OF RNA POLYMERASE II TRANSCRIPTION SUBUNIT 7"/>
    <property type="match status" value="1"/>
</dbReference>
<dbReference type="EMBL" id="NAJL01000026">
    <property type="protein sequence ID" value="TKA26801.1"/>
    <property type="molecule type" value="Genomic_DNA"/>
</dbReference>
<comment type="subcellular location">
    <subcellularLocation>
        <location evidence="1 10">Nucleus</location>
    </subcellularLocation>
</comment>
<comment type="caution">
    <text evidence="12">The sequence shown here is derived from an EMBL/GenBank/DDBJ whole genome shotgun (WGS) entry which is preliminary data.</text>
</comment>
<evidence type="ECO:0000256" key="4">
    <source>
        <dbReference type="ARBA" id="ARBA00020631"/>
    </source>
</evidence>
<dbReference type="OrthoDB" id="10253553at2759"/>
<reference evidence="12 13" key="1">
    <citation type="submission" date="2017-03" db="EMBL/GenBank/DDBJ databases">
        <title>Genomes of endolithic fungi from Antarctica.</title>
        <authorList>
            <person name="Coleine C."/>
            <person name="Masonjones S."/>
            <person name="Stajich J.E."/>
        </authorList>
    </citation>
    <scope>NUCLEOTIDE SEQUENCE [LARGE SCALE GENOMIC DNA]</scope>
    <source>
        <strain evidence="12 13">CCFEE 6315</strain>
    </source>
</reference>
<evidence type="ECO:0000256" key="11">
    <source>
        <dbReference type="SAM" id="MobiDB-lite"/>
    </source>
</evidence>
<evidence type="ECO:0000256" key="2">
    <source>
        <dbReference type="ARBA" id="ARBA00009994"/>
    </source>
</evidence>
<dbReference type="PANTHER" id="PTHR21428:SF11">
    <property type="entry name" value="MEDIATOR OF RNA POLYMERASE II TRANSCRIPTION SUBUNIT 7"/>
    <property type="match status" value="1"/>
</dbReference>
<evidence type="ECO:0000256" key="5">
    <source>
        <dbReference type="ARBA" id="ARBA00023015"/>
    </source>
</evidence>
<accession>A0A4U0TWK4</accession>
<comment type="subunit">
    <text evidence="3 10">Component of the Mediator complex.</text>
</comment>
<dbReference type="GO" id="GO:0016592">
    <property type="term" value="C:mediator complex"/>
    <property type="evidence" value="ECO:0007669"/>
    <property type="project" value="InterPro"/>
</dbReference>
<evidence type="ECO:0000256" key="7">
    <source>
        <dbReference type="ARBA" id="ARBA00023163"/>
    </source>
</evidence>
<keyword evidence="13" id="KW-1185">Reference proteome</keyword>
<organism evidence="12 13">
    <name type="scientific">Salinomyces thailandicus</name>
    <dbReference type="NCBI Taxonomy" id="706561"/>
    <lineage>
        <taxon>Eukaryota</taxon>
        <taxon>Fungi</taxon>
        <taxon>Dikarya</taxon>
        <taxon>Ascomycota</taxon>
        <taxon>Pezizomycotina</taxon>
        <taxon>Dothideomycetes</taxon>
        <taxon>Dothideomycetidae</taxon>
        <taxon>Mycosphaerellales</taxon>
        <taxon>Teratosphaeriaceae</taxon>
        <taxon>Salinomyces</taxon>
    </lineage>
</organism>
<dbReference type="AlphaFoldDB" id="A0A4U0TWK4"/>
<dbReference type="Gene3D" id="6.10.140.1520">
    <property type="match status" value="1"/>
</dbReference>
<evidence type="ECO:0000256" key="8">
    <source>
        <dbReference type="ARBA" id="ARBA00023242"/>
    </source>
</evidence>
<dbReference type="SUPFAM" id="SSF140718">
    <property type="entry name" value="Mediator hinge subcomplex-like"/>
    <property type="match status" value="1"/>
</dbReference>
<dbReference type="Gene3D" id="6.10.140.200">
    <property type="match status" value="1"/>
</dbReference>
<comment type="similarity">
    <text evidence="2 10">Belongs to the Mediator complex subunit 7 family.</text>
</comment>
<dbReference type="InterPro" id="IPR044888">
    <property type="entry name" value="Mediatior_Med7_sf"/>
</dbReference>
<proteinExistence type="inferred from homology"/>
<feature type="region of interest" description="Disordered" evidence="11">
    <location>
        <begin position="1"/>
        <end position="54"/>
    </location>
</feature>
<evidence type="ECO:0000313" key="13">
    <source>
        <dbReference type="Proteomes" id="UP000308549"/>
    </source>
</evidence>
<dbReference type="Pfam" id="PF05983">
    <property type="entry name" value="Med7"/>
    <property type="match status" value="1"/>
</dbReference>
<protein>
    <recommendedName>
        <fullName evidence="4 10">Mediator of RNA polymerase II transcription subunit 7</fullName>
    </recommendedName>
</protein>
<dbReference type="GO" id="GO:0070847">
    <property type="term" value="C:core mediator complex"/>
    <property type="evidence" value="ECO:0007669"/>
    <property type="project" value="TreeGrafter"/>
</dbReference>
<evidence type="ECO:0000256" key="1">
    <source>
        <dbReference type="ARBA" id="ARBA00004123"/>
    </source>
</evidence>